<dbReference type="OrthoDB" id="118051at2157"/>
<feature type="transmembrane region" description="Helical" evidence="1">
    <location>
        <begin position="15"/>
        <end position="39"/>
    </location>
</feature>
<sequence>MREIIYSDEAVSESLGFVLIACIITFAISLVIMLGYPVYVNSINEAHMQNMEEGFYLLSTNGNMVAMYQSPAQSSELKLDNGALYTRIDGEISVICKDSANNVINPFDTPYPLTSLEYQLGNMRIAYDLGGVFKKDGSSSIVLKEPPIYYKTALVVPVITIQNSIGSISGKGLTRITLNSPYSSKISSTVSYQNAKIYTHVKSVQINIKCDYNDALQRYFKDSQGSLQFDSAIIDSNGVLIATKTYPTDITVYITPSYVNVKVN</sequence>
<evidence type="ECO:0000313" key="2">
    <source>
        <dbReference type="EMBL" id="BAI60336.1"/>
    </source>
</evidence>
<dbReference type="RefSeq" id="WP_012899016.1">
    <property type="nucleotide sequence ID" value="NC_013665.1"/>
</dbReference>
<protein>
    <recommendedName>
        <fullName evidence="4">Archaeal Type IV pilin N-terminal domain-containing protein</fullName>
    </recommendedName>
</protein>
<dbReference type="KEGG" id="mpd:MCP_0264"/>
<reference evidence="2 3" key="2">
    <citation type="journal article" date="2008" name="Int. J. Syst. Evol. Microbiol.">
        <title>Methanocella paludicola gen. nov., sp. nov., a methane-producing archaeon, the first isolate of the lineage 'Rice Cluster I', and proposal of the new archaeal order Methanocellales ord. nov.</title>
        <authorList>
            <person name="Sakai S."/>
            <person name="Imachi H."/>
            <person name="Hanada S."/>
            <person name="Ohashi A."/>
            <person name="Harada H."/>
            <person name="Kamagata Y."/>
        </authorList>
    </citation>
    <scope>NUCLEOTIDE SEQUENCE [LARGE SCALE GENOMIC DNA]</scope>
    <source>
        <strain evidence="3">DSM 17711 / JCM 13418 / NBRC 101707 / SANAE</strain>
    </source>
</reference>
<evidence type="ECO:0008006" key="4">
    <source>
        <dbReference type="Google" id="ProtNLM"/>
    </source>
</evidence>
<keyword evidence="3" id="KW-1185">Reference proteome</keyword>
<evidence type="ECO:0000256" key="1">
    <source>
        <dbReference type="SAM" id="Phobius"/>
    </source>
</evidence>
<dbReference type="AlphaFoldDB" id="D1YV64"/>
<dbReference type="Pfam" id="PF23960">
    <property type="entry name" value="DUF7289"/>
    <property type="match status" value="1"/>
</dbReference>
<organism evidence="2 3">
    <name type="scientific">Methanocella paludicola (strain DSM 17711 / JCM 13418 / NBRC 101707 / SANAE)</name>
    <dbReference type="NCBI Taxonomy" id="304371"/>
    <lineage>
        <taxon>Archaea</taxon>
        <taxon>Methanobacteriati</taxon>
        <taxon>Methanobacteriota</taxon>
        <taxon>Stenosarchaea group</taxon>
        <taxon>Methanomicrobia</taxon>
        <taxon>Methanocellales</taxon>
        <taxon>Methanocellaceae</taxon>
        <taxon>Methanocella</taxon>
    </lineage>
</organism>
<reference evidence="2 3" key="1">
    <citation type="journal article" date="2007" name="Appl. Environ. Microbiol.">
        <title>Isolation of key methanogens for global methane emission from rice paddy fields: a novel isolate affiliated with the clone cluster rice cluster I.</title>
        <authorList>
            <person name="Sakai S."/>
            <person name="Imachi H."/>
            <person name="Sekiguchi Y."/>
            <person name="Ohashi A."/>
            <person name="Harada H."/>
            <person name="Kamagata Y."/>
        </authorList>
    </citation>
    <scope>NUCLEOTIDE SEQUENCE [LARGE SCALE GENOMIC DNA]</scope>
    <source>
        <strain evidence="3">DSM 17711 / JCM 13418 / NBRC 101707 / SANAE</strain>
    </source>
</reference>
<keyword evidence="1" id="KW-0812">Transmembrane</keyword>
<dbReference type="STRING" id="304371.MCP_0264"/>
<accession>D1YV64</accession>
<evidence type="ECO:0000313" key="3">
    <source>
        <dbReference type="Proteomes" id="UP000001882"/>
    </source>
</evidence>
<keyword evidence="1" id="KW-0472">Membrane</keyword>
<name>D1YV64_METPS</name>
<gene>
    <name evidence="2" type="ordered locus">MCP_0264</name>
</gene>
<dbReference type="eggNOG" id="arCOG02911">
    <property type="taxonomic scope" value="Archaea"/>
</dbReference>
<keyword evidence="1" id="KW-1133">Transmembrane helix</keyword>
<dbReference type="Proteomes" id="UP000001882">
    <property type="component" value="Chromosome"/>
</dbReference>
<dbReference type="EMBL" id="AP011532">
    <property type="protein sequence ID" value="BAI60336.1"/>
    <property type="molecule type" value="Genomic_DNA"/>
</dbReference>
<proteinExistence type="predicted"/>
<dbReference type="InParanoid" id="D1YV64"/>
<dbReference type="InterPro" id="IPR055713">
    <property type="entry name" value="DUF7289"/>
</dbReference>
<dbReference type="GeneID" id="8680397"/>
<reference evidence="3" key="3">
    <citation type="journal article" date="2011" name="PLoS ONE">
        <title>Genome sequence of a mesophilic hydrogenotrophic methanogen Methanocella paludicola, the first cultivated representative of the order Methanocellales.</title>
        <authorList>
            <person name="Sakai S."/>
            <person name="Takaki Y."/>
            <person name="Shimamura S."/>
            <person name="Sekine M."/>
            <person name="Tajima T."/>
            <person name="Kosugi H."/>
            <person name="Ichikawa N."/>
            <person name="Tasumi E."/>
            <person name="Hiraki A.T."/>
            <person name="Shimizu A."/>
            <person name="Kato Y."/>
            <person name="Nishiko R."/>
            <person name="Mori K."/>
            <person name="Fujita N."/>
            <person name="Imachi H."/>
            <person name="Takai K."/>
        </authorList>
    </citation>
    <scope>NUCLEOTIDE SEQUENCE [LARGE SCALE GENOMIC DNA]</scope>
    <source>
        <strain evidence="3">DSM 17711 / JCM 13418 / NBRC 101707 / SANAE</strain>
    </source>
</reference>